<evidence type="ECO:0000256" key="2">
    <source>
        <dbReference type="ARBA" id="ARBA00022692"/>
    </source>
</evidence>
<evidence type="ECO:0000256" key="5">
    <source>
        <dbReference type="SAM" id="Phobius"/>
    </source>
</evidence>
<gene>
    <name evidence="6" type="ORF">CWATWH0401_1752</name>
</gene>
<dbReference type="Gene3D" id="1.10.10.1740">
    <property type="entry name" value="Transmembrane protein 14-like"/>
    <property type="match status" value="1"/>
</dbReference>
<protein>
    <submittedName>
        <fullName evidence="6">Uncharacterized protein</fullName>
    </submittedName>
</protein>
<dbReference type="AlphaFoldDB" id="T2J4T9"/>
<dbReference type="Pfam" id="PF03647">
    <property type="entry name" value="Tmemb_14"/>
    <property type="match status" value="1"/>
</dbReference>
<dbReference type="EMBL" id="CAQM01000102">
    <property type="protein sequence ID" value="CCQ60176.1"/>
    <property type="molecule type" value="Genomic_DNA"/>
</dbReference>
<keyword evidence="3 5" id="KW-1133">Transmembrane helix</keyword>
<dbReference type="GO" id="GO:0016020">
    <property type="term" value="C:membrane"/>
    <property type="evidence" value="ECO:0007669"/>
    <property type="project" value="UniProtKB-SubCell"/>
</dbReference>
<keyword evidence="4 5" id="KW-0472">Membrane</keyword>
<name>T2J4T9_CROWT</name>
<evidence type="ECO:0000313" key="7">
    <source>
        <dbReference type="Proteomes" id="UP000018198"/>
    </source>
</evidence>
<keyword evidence="2 5" id="KW-0812">Transmembrane</keyword>
<proteinExistence type="predicted"/>
<evidence type="ECO:0000313" key="6">
    <source>
        <dbReference type="EMBL" id="CCQ60176.1"/>
    </source>
</evidence>
<evidence type="ECO:0000256" key="1">
    <source>
        <dbReference type="ARBA" id="ARBA00004370"/>
    </source>
</evidence>
<reference evidence="6 7" key="1">
    <citation type="submission" date="2013-01" db="EMBL/GenBank/DDBJ databases">
        <authorList>
            <person name="Bench S."/>
        </authorList>
    </citation>
    <scope>NUCLEOTIDE SEQUENCE [LARGE SCALE GENOMIC DNA]</scope>
    <source>
        <strain evidence="6 7">WH 0401</strain>
    </source>
</reference>
<sequence>MGIATPKSCDVAIRLWKTRKFMPAGLMLVLSVATLVILSIG</sequence>
<feature type="transmembrane region" description="Helical" evidence="5">
    <location>
        <begin position="21"/>
        <end position="40"/>
    </location>
</feature>
<evidence type="ECO:0000256" key="3">
    <source>
        <dbReference type="ARBA" id="ARBA00022989"/>
    </source>
</evidence>
<accession>T2J4T9</accession>
<dbReference type="Proteomes" id="UP000018198">
    <property type="component" value="Unassembled WGS sequence"/>
</dbReference>
<dbReference type="InterPro" id="IPR005349">
    <property type="entry name" value="TMEM14"/>
</dbReference>
<comment type="caution">
    <text evidence="6">The sequence shown here is derived from an EMBL/GenBank/DDBJ whole genome shotgun (WGS) entry which is preliminary data.</text>
</comment>
<dbReference type="InterPro" id="IPR044890">
    <property type="entry name" value="TMEM14_sf"/>
</dbReference>
<evidence type="ECO:0000256" key="4">
    <source>
        <dbReference type="ARBA" id="ARBA00023136"/>
    </source>
</evidence>
<organism evidence="6 7">
    <name type="scientific">Crocosphaera watsonii WH 0401</name>
    <dbReference type="NCBI Taxonomy" id="555881"/>
    <lineage>
        <taxon>Bacteria</taxon>
        <taxon>Bacillati</taxon>
        <taxon>Cyanobacteriota</taxon>
        <taxon>Cyanophyceae</taxon>
        <taxon>Oscillatoriophycideae</taxon>
        <taxon>Chroococcales</taxon>
        <taxon>Aphanothecaceae</taxon>
        <taxon>Crocosphaera</taxon>
    </lineage>
</organism>
<comment type="subcellular location">
    <subcellularLocation>
        <location evidence="1">Membrane</location>
    </subcellularLocation>
</comment>
<reference evidence="6 7" key="2">
    <citation type="submission" date="2013-09" db="EMBL/GenBank/DDBJ databases">
        <title>Whole genome comparison of six Crocosphaera watsonii strains with differing phenotypes.</title>
        <authorList>
            <person name="Bench S.R."/>
            <person name="Heller P."/>
            <person name="Frank I."/>
            <person name="Arciniega M."/>
            <person name="Shilova I.N."/>
            <person name="Zehr J.P."/>
        </authorList>
    </citation>
    <scope>NUCLEOTIDE SEQUENCE [LARGE SCALE GENOMIC DNA]</scope>
    <source>
        <strain evidence="6 7">WH 0401</strain>
    </source>
</reference>